<evidence type="ECO:0000313" key="2">
    <source>
        <dbReference type="Proteomes" id="UP000499080"/>
    </source>
</evidence>
<gene>
    <name evidence="1" type="ORF">AVEN_226975_1</name>
</gene>
<dbReference type="EMBL" id="BGPR01002927">
    <property type="protein sequence ID" value="GBM81159.1"/>
    <property type="molecule type" value="Genomic_DNA"/>
</dbReference>
<name>A0A4Y2IV76_ARAVE</name>
<protein>
    <submittedName>
        <fullName evidence="1">Uncharacterized protein</fullName>
    </submittedName>
</protein>
<dbReference type="AlphaFoldDB" id="A0A4Y2IV76"/>
<keyword evidence="2" id="KW-1185">Reference proteome</keyword>
<reference evidence="1 2" key="1">
    <citation type="journal article" date="2019" name="Sci. Rep.">
        <title>Orb-weaving spider Araneus ventricosus genome elucidates the spidroin gene catalogue.</title>
        <authorList>
            <person name="Kono N."/>
            <person name="Nakamura H."/>
            <person name="Ohtoshi R."/>
            <person name="Moran D.A.P."/>
            <person name="Shinohara A."/>
            <person name="Yoshida Y."/>
            <person name="Fujiwara M."/>
            <person name="Mori M."/>
            <person name="Tomita M."/>
            <person name="Arakawa K."/>
        </authorList>
    </citation>
    <scope>NUCLEOTIDE SEQUENCE [LARGE SCALE GENOMIC DNA]</scope>
</reference>
<evidence type="ECO:0000313" key="1">
    <source>
        <dbReference type="EMBL" id="GBM81159.1"/>
    </source>
</evidence>
<dbReference type="Proteomes" id="UP000499080">
    <property type="component" value="Unassembled WGS sequence"/>
</dbReference>
<sequence>MSQCDCPRARRCRRVYPVDPPAERSCQLQAQVSRIGVVKLSAKLGRHFSFTRFHEKTRKYVKETRLAFQLLCAPPNPDTRPRLPSSMLSAKFLLFFLIEYFE</sequence>
<accession>A0A4Y2IV76</accession>
<organism evidence="1 2">
    <name type="scientific">Araneus ventricosus</name>
    <name type="common">Orbweaver spider</name>
    <name type="synonym">Epeira ventricosa</name>
    <dbReference type="NCBI Taxonomy" id="182803"/>
    <lineage>
        <taxon>Eukaryota</taxon>
        <taxon>Metazoa</taxon>
        <taxon>Ecdysozoa</taxon>
        <taxon>Arthropoda</taxon>
        <taxon>Chelicerata</taxon>
        <taxon>Arachnida</taxon>
        <taxon>Araneae</taxon>
        <taxon>Araneomorphae</taxon>
        <taxon>Entelegynae</taxon>
        <taxon>Araneoidea</taxon>
        <taxon>Araneidae</taxon>
        <taxon>Araneus</taxon>
    </lineage>
</organism>
<proteinExistence type="predicted"/>
<comment type="caution">
    <text evidence="1">The sequence shown here is derived from an EMBL/GenBank/DDBJ whole genome shotgun (WGS) entry which is preliminary data.</text>
</comment>